<dbReference type="GO" id="GO:0004252">
    <property type="term" value="F:serine-type endopeptidase activity"/>
    <property type="evidence" value="ECO:0007669"/>
    <property type="project" value="InterPro"/>
</dbReference>
<gene>
    <name evidence="1" type="primary">TPP2_2</name>
    <name evidence="1" type="ORF">BGZ70_008177</name>
</gene>
<organism evidence="1 2">
    <name type="scientific">Mortierella alpina</name>
    <name type="common">Oleaginous fungus</name>
    <name type="synonym">Mortierella renispora</name>
    <dbReference type="NCBI Taxonomy" id="64518"/>
    <lineage>
        <taxon>Eukaryota</taxon>
        <taxon>Fungi</taxon>
        <taxon>Fungi incertae sedis</taxon>
        <taxon>Mucoromycota</taxon>
        <taxon>Mortierellomycotina</taxon>
        <taxon>Mortierellomycetes</taxon>
        <taxon>Mortierellales</taxon>
        <taxon>Mortierellaceae</taxon>
        <taxon>Mortierella</taxon>
    </lineage>
</organism>
<dbReference type="Gene3D" id="2.20.25.690">
    <property type="match status" value="1"/>
</dbReference>
<proteinExistence type="predicted"/>
<dbReference type="OrthoDB" id="10256524at2759"/>
<evidence type="ECO:0000313" key="1">
    <source>
        <dbReference type="EMBL" id="KAF9967787.1"/>
    </source>
</evidence>
<reference evidence="1" key="1">
    <citation type="journal article" date="2020" name="Fungal Divers.">
        <title>Resolving the Mortierellaceae phylogeny through synthesis of multi-gene phylogenetics and phylogenomics.</title>
        <authorList>
            <person name="Vandepol N."/>
            <person name="Liber J."/>
            <person name="Desiro A."/>
            <person name="Na H."/>
            <person name="Kennedy M."/>
            <person name="Barry K."/>
            <person name="Grigoriev I.V."/>
            <person name="Miller A.N."/>
            <person name="O'Donnell K."/>
            <person name="Stajich J.E."/>
            <person name="Bonito G."/>
        </authorList>
    </citation>
    <scope>NUCLEOTIDE SEQUENCE</scope>
    <source>
        <strain evidence="1">CK1249</strain>
    </source>
</reference>
<feature type="non-terminal residue" evidence="1">
    <location>
        <position position="1"/>
    </location>
</feature>
<dbReference type="InterPro" id="IPR036852">
    <property type="entry name" value="Peptidase_S8/S53_dom_sf"/>
</dbReference>
<dbReference type="SUPFAM" id="SSF52743">
    <property type="entry name" value="Subtilisin-like"/>
    <property type="match status" value="1"/>
</dbReference>
<dbReference type="EMBL" id="JAAAHY010000057">
    <property type="protein sequence ID" value="KAF9967787.1"/>
    <property type="molecule type" value="Genomic_DNA"/>
</dbReference>
<evidence type="ECO:0000313" key="2">
    <source>
        <dbReference type="Proteomes" id="UP000738359"/>
    </source>
</evidence>
<comment type="caution">
    <text evidence="1">The sequence shown here is derived from an EMBL/GenBank/DDBJ whole genome shotgun (WGS) entry which is preliminary data.</text>
</comment>
<dbReference type="AlphaFoldDB" id="A0A9P6JDM4"/>
<dbReference type="Proteomes" id="UP000738359">
    <property type="component" value="Unassembled WGS sequence"/>
</dbReference>
<sequence length="199" mass="22028">MTALKTIRPVPEFPLQGILPKEETEAAVYLKKYPNYDGRNTIIAILDTGVDPGAAGLQVTSDGKPKVIDIVDCSGSGDIPTTTIVKPTDNKDGVPVVTGLTGRKLHLNKDWKNPSGEYRLGIKRAYDLFPEDLVDRIKKFQKKHFALVASVQDELATFLKNHSTLTEEDQRTKADFNARLDVLKESIKNFSDPGPIYDC</sequence>
<accession>A0A9P6JDM4</accession>
<name>A0A9P6JDM4_MORAP</name>
<dbReference type="GO" id="GO:0006508">
    <property type="term" value="P:proteolysis"/>
    <property type="evidence" value="ECO:0007669"/>
    <property type="project" value="InterPro"/>
</dbReference>
<keyword evidence="2" id="KW-1185">Reference proteome</keyword>
<protein>
    <submittedName>
        <fullName evidence="1">Tripeptidyl-peptidase II Tpp2</fullName>
    </submittedName>
</protein>